<dbReference type="PANTHER" id="PTHR40633">
    <property type="entry name" value="MATRIX PROTEIN, PUTATIVE (AFU_ORTHOLOGUE AFUA_8G05410)-RELATED"/>
    <property type="match status" value="1"/>
</dbReference>
<dbReference type="Proteomes" id="UP000054144">
    <property type="component" value="Unassembled WGS sequence"/>
</dbReference>
<feature type="chain" id="PRO_5002316458" evidence="1">
    <location>
        <begin position="20"/>
        <end position="261"/>
    </location>
</feature>
<protein>
    <submittedName>
        <fullName evidence="2">Uncharacterized protein</fullName>
    </submittedName>
</protein>
<gene>
    <name evidence="2" type="ORF">FISHEDRAFT_33477</name>
</gene>
<keyword evidence="3" id="KW-1185">Reference proteome</keyword>
<dbReference type="PANTHER" id="PTHR40633:SF1">
    <property type="entry name" value="GPI ANCHORED SERINE-THREONINE RICH PROTEIN (AFU_ORTHOLOGUE AFUA_1G03630)"/>
    <property type="match status" value="1"/>
</dbReference>
<organism evidence="2 3">
    <name type="scientific">Fistulina hepatica ATCC 64428</name>
    <dbReference type="NCBI Taxonomy" id="1128425"/>
    <lineage>
        <taxon>Eukaryota</taxon>
        <taxon>Fungi</taxon>
        <taxon>Dikarya</taxon>
        <taxon>Basidiomycota</taxon>
        <taxon>Agaricomycotina</taxon>
        <taxon>Agaricomycetes</taxon>
        <taxon>Agaricomycetidae</taxon>
        <taxon>Agaricales</taxon>
        <taxon>Fistulinaceae</taxon>
        <taxon>Fistulina</taxon>
    </lineage>
</organism>
<dbReference type="OrthoDB" id="2432613at2759"/>
<proteinExistence type="predicted"/>
<feature type="signal peptide" evidence="1">
    <location>
        <begin position="1"/>
        <end position="19"/>
    </location>
</feature>
<name>A0A0D7APA3_9AGAR</name>
<accession>A0A0D7APA3</accession>
<keyword evidence="1" id="KW-0732">Signal</keyword>
<dbReference type="AlphaFoldDB" id="A0A0D7APA3"/>
<evidence type="ECO:0000313" key="3">
    <source>
        <dbReference type="Proteomes" id="UP000054144"/>
    </source>
</evidence>
<dbReference type="InterPro" id="IPR052982">
    <property type="entry name" value="SRP1/TIP1-like"/>
</dbReference>
<sequence length="261" mass="26744">MLLALLATFATGTALLARADVSPSDPSPGAMYYEGKTCHVSWEGDTSTDSKWGSMVIELMTGSNNAMVHLTTVASNQDGTKSGSYSYPCPSVHPNAEIYFYQFSAAAATDHAWTGRFIIATADGLYEAPSHNTSDILWGIGALNDPSDASALPSWLSGFSATTTDSATTAGPATGSHSSTSVASTSTAMLNTTSTAHSTTKAVTKSAISKTATSTTATSATATSAAADSNSVSSNNAVSMSSMWHVATTLFMTVVTFAALL</sequence>
<reference evidence="2 3" key="1">
    <citation type="journal article" date="2015" name="Fungal Genet. Biol.">
        <title>Evolution of novel wood decay mechanisms in Agaricales revealed by the genome sequences of Fistulina hepatica and Cylindrobasidium torrendii.</title>
        <authorList>
            <person name="Floudas D."/>
            <person name="Held B.W."/>
            <person name="Riley R."/>
            <person name="Nagy L.G."/>
            <person name="Koehler G."/>
            <person name="Ransdell A.S."/>
            <person name="Younus H."/>
            <person name="Chow J."/>
            <person name="Chiniquy J."/>
            <person name="Lipzen A."/>
            <person name="Tritt A."/>
            <person name="Sun H."/>
            <person name="Haridas S."/>
            <person name="LaButti K."/>
            <person name="Ohm R.A."/>
            <person name="Kues U."/>
            <person name="Blanchette R.A."/>
            <person name="Grigoriev I.V."/>
            <person name="Minto R.E."/>
            <person name="Hibbett D.S."/>
        </authorList>
    </citation>
    <scope>NUCLEOTIDE SEQUENCE [LARGE SCALE GENOMIC DNA]</scope>
    <source>
        <strain evidence="2 3">ATCC 64428</strain>
    </source>
</reference>
<evidence type="ECO:0000313" key="2">
    <source>
        <dbReference type="EMBL" id="KIY53397.1"/>
    </source>
</evidence>
<dbReference type="EMBL" id="KN881618">
    <property type="protein sequence ID" value="KIY53397.1"/>
    <property type="molecule type" value="Genomic_DNA"/>
</dbReference>
<evidence type="ECO:0000256" key="1">
    <source>
        <dbReference type="SAM" id="SignalP"/>
    </source>
</evidence>